<sequence length="79" mass="9289">MSGRLTLLLFQSAHVDFRQRDLESNGKEVWEICELFTPFCSQSCRISASLVRILAYGRTQERVVRVPFCKEKRPAYFWS</sequence>
<evidence type="ECO:0000313" key="2">
    <source>
        <dbReference type="Proteomes" id="UP000727407"/>
    </source>
</evidence>
<organism evidence="1 2">
    <name type="scientific">Clarias magur</name>
    <name type="common">Asian catfish</name>
    <name type="synonym">Macropteronotus magur</name>
    <dbReference type="NCBI Taxonomy" id="1594786"/>
    <lineage>
        <taxon>Eukaryota</taxon>
        <taxon>Metazoa</taxon>
        <taxon>Chordata</taxon>
        <taxon>Craniata</taxon>
        <taxon>Vertebrata</taxon>
        <taxon>Euteleostomi</taxon>
        <taxon>Actinopterygii</taxon>
        <taxon>Neopterygii</taxon>
        <taxon>Teleostei</taxon>
        <taxon>Ostariophysi</taxon>
        <taxon>Siluriformes</taxon>
        <taxon>Clariidae</taxon>
        <taxon>Clarias</taxon>
    </lineage>
</organism>
<gene>
    <name evidence="1" type="primary">yacG</name>
    <name evidence="1" type="ORF">DAT39_016749</name>
</gene>
<dbReference type="AlphaFoldDB" id="A0A8J4TBI4"/>
<keyword evidence="2" id="KW-1185">Reference proteome</keyword>
<reference evidence="1" key="1">
    <citation type="submission" date="2020-07" db="EMBL/GenBank/DDBJ databases">
        <title>Clarias magur genome sequencing, assembly and annotation.</title>
        <authorList>
            <person name="Kushwaha B."/>
            <person name="Kumar R."/>
            <person name="Das P."/>
            <person name="Joshi C.G."/>
            <person name="Kumar D."/>
            <person name="Nagpure N.S."/>
            <person name="Pandey M."/>
            <person name="Agarwal S."/>
            <person name="Srivastava S."/>
            <person name="Singh M."/>
            <person name="Sahoo L."/>
            <person name="Jayasankar P."/>
            <person name="Meher P.K."/>
            <person name="Koringa P.G."/>
            <person name="Iquebal M.A."/>
            <person name="Das S.P."/>
            <person name="Bit A."/>
            <person name="Patnaik S."/>
            <person name="Patel N."/>
            <person name="Shah T.M."/>
            <person name="Hinsu A."/>
            <person name="Jena J.K."/>
        </authorList>
    </citation>
    <scope>NUCLEOTIDE SEQUENCE</scope>
    <source>
        <strain evidence="1">CIFAMagur01</strain>
        <tissue evidence="1">Testis</tissue>
    </source>
</reference>
<dbReference type="EMBL" id="QNUK01000428">
    <property type="protein sequence ID" value="KAF5893546.1"/>
    <property type="molecule type" value="Genomic_DNA"/>
</dbReference>
<proteinExistence type="predicted"/>
<protein>
    <submittedName>
        <fullName evidence="1">DNA gyrase inhibitor YacG</fullName>
    </submittedName>
</protein>
<evidence type="ECO:0000313" key="1">
    <source>
        <dbReference type="EMBL" id="KAF5893546.1"/>
    </source>
</evidence>
<accession>A0A8J4TBI4</accession>
<comment type="caution">
    <text evidence="1">The sequence shown here is derived from an EMBL/GenBank/DDBJ whole genome shotgun (WGS) entry which is preliminary data.</text>
</comment>
<dbReference type="Proteomes" id="UP000727407">
    <property type="component" value="Unassembled WGS sequence"/>
</dbReference>
<name>A0A8J4TBI4_CLAMG</name>